<dbReference type="EMBL" id="CP002028">
    <property type="protein sequence ID" value="ADG81288.1"/>
    <property type="molecule type" value="Genomic_DNA"/>
</dbReference>
<keyword evidence="3" id="KW-1185">Reference proteome</keyword>
<protein>
    <submittedName>
        <fullName evidence="2">Uncharacterized protein</fullName>
    </submittedName>
</protein>
<proteinExistence type="predicted"/>
<evidence type="ECO:0000313" key="2">
    <source>
        <dbReference type="EMBL" id="ADG81288.1"/>
    </source>
</evidence>
<feature type="transmembrane region" description="Helical" evidence="1">
    <location>
        <begin position="55"/>
        <end position="73"/>
    </location>
</feature>
<dbReference type="HOGENOM" id="CLU_2669894_0_0_9"/>
<evidence type="ECO:0000313" key="3">
    <source>
        <dbReference type="Proteomes" id="UP000002377"/>
    </source>
</evidence>
<keyword evidence="1" id="KW-0812">Transmembrane</keyword>
<dbReference type="AlphaFoldDB" id="D5XAI9"/>
<keyword evidence="1" id="KW-0472">Membrane</keyword>
<sequence length="75" mass="8613">MMPFLIAAIFYVNHLSVKGVIDKTTLQQFGFVLFFLGLVSWALLILGTKGKDRRFYITVFITFIIIKLIRTGLGW</sequence>
<dbReference type="KEGG" id="tjr:TherJR_0402"/>
<evidence type="ECO:0000256" key="1">
    <source>
        <dbReference type="SAM" id="Phobius"/>
    </source>
</evidence>
<dbReference type="Proteomes" id="UP000002377">
    <property type="component" value="Chromosome"/>
</dbReference>
<dbReference type="RefSeq" id="WP_013119311.1">
    <property type="nucleotide sequence ID" value="NC_014152.1"/>
</dbReference>
<gene>
    <name evidence="2" type="ordered locus">TherJR_0402</name>
</gene>
<accession>D5XAI9</accession>
<organism evidence="2 3">
    <name type="scientific">Thermincola potens (strain JR)</name>
    <dbReference type="NCBI Taxonomy" id="635013"/>
    <lineage>
        <taxon>Bacteria</taxon>
        <taxon>Bacillati</taxon>
        <taxon>Bacillota</taxon>
        <taxon>Clostridia</taxon>
        <taxon>Eubacteriales</taxon>
        <taxon>Thermincolaceae</taxon>
        <taxon>Thermincola</taxon>
    </lineage>
</organism>
<feature type="transmembrane region" description="Helical" evidence="1">
    <location>
        <begin position="29"/>
        <end position="48"/>
    </location>
</feature>
<reference evidence="2 3" key="1">
    <citation type="submission" date="2010-05" db="EMBL/GenBank/DDBJ databases">
        <title>Complete sequence of Thermincola sp. JR.</title>
        <authorList>
            <consortium name="US DOE Joint Genome Institute"/>
            <person name="Lucas S."/>
            <person name="Copeland A."/>
            <person name="Lapidus A."/>
            <person name="Cheng J.-F."/>
            <person name="Bruce D."/>
            <person name="Goodwin L."/>
            <person name="Pitluck S."/>
            <person name="Chertkov O."/>
            <person name="Detter J.C."/>
            <person name="Han C."/>
            <person name="Tapia R."/>
            <person name="Land M."/>
            <person name="Hauser L."/>
            <person name="Kyrpides N."/>
            <person name="Mikhailova N."/>
            <person name="Hazen T.C."/>
            <person name="Woyke T."/>
        </authorList>
    </citation>
    <scope>NUCLEOTIDE SEQUENCE [LARGE SCALE GENOMIC DNA]</scope>
    <source>
        <strain evidence="2 3">JR</strain>
    </source>
</reference>
<keyword evidence="1" id="KW-1133">Transmembrane helix</keyword>
<dbReference type="STRING" id="635013.TherJR_0402"/>
<name>D5XAI9_THEPJ</name>